<dbReference type="NCBIfam" id="TIGR00045">
    <property type="entry name" value="glycerate kinase"/>
    <property type="match status" value="1"/>
</dbReference>
<dbReference type="Gene3D" id="3.40.50.10350">
    <property type="entry name" value="Glycerate kinase, domain 1"/>
    <property type="match status" value="1"/>
</dbReference>
<proteinExistence type="predicted"/>
<organism evidence="1 2">
    <name type="scientific">Nonomuraea longicatena</name>
    <dbReference type="NCBI Taxonomy" id="83682"/>
    <lineage>
        <taxon>Bacteria</taxon>
        <taxon>Bacillati</taxon>
        <taxon>Actinomycetota</taxon>
        <taxon>Actinomycetes</taxon>
        <taxon>Streptosporangiales</taxon>
        <taxon>Streptosporangiaceae</taxon>
        <taxon>Nonomuraea</taxon>
    </lineage>
</organism>
<dbReference type="Pfam" id="PF02595">
    <property type="entry name" value="Gly_kinase"/>
    <property type="match status" value="1"/>
</dbReference>
<dbReference type="PANTHER" id="PTHR21599:SF0">
    <property type="entry name" value="GLYCERATE KINASE"/>
    <property type="match status" value="1"/>
</dbReference>
<name>A0ABN1QER6_9ACTN</name>
<dbReference type="EMBL" id="BAAAHQ010000031">
    <property type="protein sequence ID" value="GAA0941642.1"/>
    <property type="molecule type" value="Genomic_DNA"/>
</dbReference>
<dbReference type="InterPro" id="IPR036129">
    <property type="entry name" value="Glycerate_kinase_sf"/>
</dbReference>
<gene>
    <name evidence="1" type="ORF">GCM10009560_53730</name>
</gene>
<dbReference type="Proteomes" id="UP001501578">
    <property type="component" value="Unassembled WGS sequence"/>
</dbReference>
<dbReference type="PANTHER" id="PTHR21599">
    <property type="entry name" value="GLYCERATE KINASE"/>
    <property type="match status" value="1"/>
</dbReference>
<keyword evidence="2" id="KW-1185">Reference proteome</keyword>
<dbReference type="SUPFAM" id="SSF110738">
    <property type="entry name" value="Glycerate kinase I"/>
    <property type="match status" value="1"/>
</dbReference>
<dbReference type="InterPro" id="IPR018197">
    <property type="entry name" value="Glycerate_kinase_RE-like"/>
</dbReference>
<evidence type="ECO:0000313" key="2">
    <source>
        <dbReference type="Proteomes" id="UP001501578"/>
    </source>
</evidence>
<evidence type="ECO:0000313" key="1">
    <source>
        <dbReference type="EMBL" id="GAA0941642.1"/>
    </source>
</evidence>
<dbReference type="InterPro" id="IPR004381">
    <property type="entry name" value="Glycerate_kinase"/>
</dbReference>
<comment type="caution">
    <text evidence="1">The sequence shown here is derived from an EMBL/GenBank/DDBJ whole genome shotgun (WGS) entry which is preliminary data.</text>
</comment>
<accession>A0ABN1QER6</accession>
<sequence length="205" mass="21314">MLIACNPFNVLCGPRGVARVFGPQKGASPEQVEQLAAALERWAHVIERDLGATGLRTAPGSGASGGLGAGLAALGGRLLPRFDVLLDHADLDSKIAEADLVITAEGSIDYQTPEGKIPAEVARRAKMYGKPVLALAGTIGTGAHHVHAAGIDAYESILPRPMKLAEAIDGGEEFLVGSAERALRMILLGTRLAHLPEMAGASRSR</sequence>
<evidence type="ECO:0008006" key="3">
    <source>
        <dbReference type="Google" id="ProtNLM"/>
    </source>
</evidence>
<protein>
    <recommendedName>
        <fullName evidence="3">Glycerate kinase</fullName>
    </recommendedName>
</protein>
<reference evidence="1 2" key="1">
    <citation type="journal article" date="2019" name="Int. J. Syst. Evol. Microbiol.">
        <title>The Global Catalogue of Microorganisms (GCM) 10K type strain sequencing project: providing services to taxonomists for standard genome sequencing and annotation.</title>
        <authorList>
            <consortium name="The Broad Institute Genomics Platform"/>
            <consortium name="The Broad Institute Genome Sequencing Center for Infectious Disease"/>
            <person name="Wu L."/>
            <person name="Ma J."/>
        </authorList>
    </citation>
    <scope>NUCLEOTIDE SEQUENCE [LARGE SCALE GENOMIC DNA]</scope>
    <source>
        <strain evidence="1 2">JCM 11136</strain>
    </source>
</reference>